<reference evidence="9" key="1">
    <citation type="submission" date="2023-12" db="EMBL/GenBank/DDBJ databases">
        <title>Genome assembly of Anisodus tanguticus.</title>
        <authorList>
            <person name="Wang Y.-J."/>
        </authorList>
    </citation>
    <scope>NUCLEOTIDE SEQUENCE</scope>
    <source>
        <strain evidence="9">KB-2021</strain>
        <tissue evidence="9">Leaf</tissue>
    </source>
</reference>
<dbReference type="InterPro" id="IPR052692">
    <property type="entry name" value="DVL_RTFL_polypeptides"/>
</dbReference>
<dbReference type="PANTHER" id="PTHR47596:SF2">
    <property type="entry name" value="SMALL POLYPEPTIDE DEVIL 9"/>
    <property type="match status" value="1"/>
</dbReference>
<keyword evidence="3" id="KW-1003">Cell membrane</keyword>
<sequence>MEYYMDEKWKLSKDDPCCHSYSSSKSSSLFRNYSQKSPNSNIYSLPRSFSQKNPYKSSLSRSSSQKNTTSKSRLTKSASQRCANFSRKCSNLAKEQKSKFYIVKRCIGMLVRWNKHGDS</sequence>
<evidence type="ECO:0000256" key="8">
    <source>
        <dbReference type="SAM" id="MobiDB-lite"/>
    </source>
</evidence>
<keyword evidence="6" id="KW-0472">Membrane</keyword>
<evidence type="ECO:0000313" key="9">
    <source>
        <dbReference type="EMBL" id="KAK4376041.1"/>
    </source>
</evidence>
<organism evidence="9 10">
    <name type="scientific">Anisodus tanguticus</name>
    <dbReference type="NCBI Taxonomy" id="243964"/>
    <lineage>
        <taxon>Eukaryota</taxon>
        <taxon>Viridiplantae</taxon>
        <taxon>Streptophyta</taxon>
        <taxon>Embryophyta</taxon>
        <taxon>Tracheophyta</taxon>
        <taxon>Spermatophyta</taxon>
        <taxon>Magnoliopsida</taxon>
        <taxon>eudicotyledons</taxon>
        <taxon>Gunneridae</taxon>
        <taxon>Pentapetalae</taxon>
        <taxon>asterids</taxon>
        <taxon>lamiids</taxon>
        <taxon>Solanales</taxon>
        <taxon>Solanaceae</taxon>
        <taxon>Solanoideae</taxon>
        <taxon>Hyoscyameae</taxon>
        <taxon>Anisodus</taxon>
    </lineage>
</organism>
<evidence type="ECO:0000256" key="5">
    <source>
        <dbReference type="ARBA" id="ARBA00022989"/>
    </source>
</evidence>
<dbReference type="Proteomes" id="UP001291623">
    <property type="component" value="Unassembled WGS sequence"/>
</dbReference>
<accession>A0AAE1SWN0</accession>
<evidence type="ECO:0000256" key="6">
    <source>
        <dbReference type="ARBA" id="ARBA00023136"/>
    </source>
</evidence>
<keyword evidence="10" id="KW-1185">Reference proteome</keyword>
<protein>
    <submittedName>
        <fullName evidence="9">Uncharacterized protein</fullName>
    </submittedName>
</protein>
<feature type="compositionally biased region" description="Polar residues" evidence="8">
    <location>
        <begin position="29"/>
        <end position="55"/>
    </location>
</feature>
<evidence type="ECO:0000256" key="7">
    <source>
        <dbReference type="ARBA" id="ARBA00024340"/>
    </source>
</evidence>
<dbReference type="PANTHER" id="PTHR47596">
    <property type="entry name" value="DVL13"/>
    <property type="match status" value="1"/>
</dbReference>
<dbReference type="GO" id="GO:0008285">
    <property type="term" value="P:negative regulation of cell population proliferation"/>
    <property type="evidence" value="ECO:0007669"/>
    <property type="project" value="InterPro"/>
</dbReference>
<evidence type="ECO:0000256" key="3">
    <source>
        <dbReference type="ARBA" id="ARBA00022475"/>
    </source>
</evidence>
<keyword evidence="2" id="KW-0217">Developmental protein</keyword>
<name>A0AAE1SWN0_9SOLA</name>
<gene>
    <name evidence="9" type="ORF">RND71_006718</name>
</gene>
<dbReference type="InterPro" id="IPR012552">
    <property type="entry name" value="DVL"/>
</dbReference>
<comment type="subcellular location">
    <subcellularLocation>
        <location evidence="1">Cell membrane</location>
        <topology evidence="1">Single-pass membrane protein</topology>
    </subcellularLocation>
</comment>
<comment type="similarity">
    <text evidence="7">Belongs to the DVL/RTFL small polypeptides family.</text>
</comment>
<evidence type="ECO:0000256" key="4">
    <source>
        <dbReference type="ARBA" id="ARBA00022692"/>
    </source>
</evidence>
<proteinExistence type="inferred from homology"/>
<dbReference type="AlphaFoldDB" id="A0AAE1SWN0"/>
<feature type="compositionally biased region" description="Low complexity" evidence="8">
    <location>
        <begin position="56"/>
        <end position="72"/>
    </location>
</feature>
<dbReference type="GO" id="GO:0005886">
    <property type="term" value="C:plasma membrane"/>
    <property type="evidence" value="ECO:0007669"/>
    <property type="project" value="UniProtKB-SubCell"/>
</dbReference>
<evidence type="ECO:0000256" key="1">
    <source>
        <dbReference type="ARBA" id="ARBA00004162"/>
    </source>
</evidence>
<dbReference type="GO" id="GO:0048367">
    <property type="term" value="P:shoot system development"/>
    <property type="evidence" value="ECO:0007669"/>
    <property type="project" value="UniProtKB-ARBA"/>
</dbReference>
<keyword evidence="4" id="KW-0812">Transmembrane</keyword>
<comment type="caution">
    <text evidence="9">The sequence shown here is derived from an EMBL/GenBank/DDBJ whole genome shotgun (WGS) entry which is preliminary data.</text>
</comment>
<dbReference type="EMBL" id="JAVYJV010000003">
    <property type="protein sequence ID" value="KAK4376041.1"/>
    <property type="molecule type" value="Genomic_DNA"/>
</dbReference>
<evidence type="ECO:0000313" key="10">
    <source>
        <dbReference type="Proteomes" id="UP001291623"/>
    </source>
</evidence>
<evidence type="ECO:0000256" key="2">
    <source>
        <dbReference type="ARBA" id="ARBA00022473"/>
    </source>
</evidence>
<dbReference type="Pfam" id="PF08137">
    <property type="entry name" value="DVL"/>
    <property type="match status" value="1"/>
</dbReference>
<keyword evidence="5" id="KW-1133">Transmembrane helix</keyword>
<feature type="region of interest" description="Disordered" evidence="8">
    <location>
        <begin position="12"/>
        <end position="82"/>
    </location>
</feature>